<feature type="transmembrane region" description="Helical" evidence="1">
    <location>
        <begin position="111"/>
        <end position="128"/>
    </location>
</feature>
<accession>A0A1T2X2W6</accession>
<evidence type="ECO:0000313" key="4">
    <source>
        <dbReference type="Proteomes" id="UP000190188"/>
    </source>
</evidence>
<feature type="transmembrane region" description="Helical" evidence="1">
    <location>
        <begin position="134"/>
        <end position="162"/>
    </location>
</feature>
<feature type="transmembrane region" description="Helical" evidence="1">
    <location>
        <begin position="53"/>
        <end position="74"/>
    </location>
</feature>
<dbReference type="Pfam" id="PF04235">
    <property type="entry name" value="DUF418"/>
    <property type="match status" value="1"/>
</dbReference>
<feature type="transmembrane region" description="Helical" evidence="1">
    <location>
        <begin position="222"/>
        <end position="248"/>
    </location>
</feature>
<keyword evidence="1" id="KW-0472">Membrane</keyword>
<protein>
    <recommendedName>
        <fullName evidence="2">DUF418 domain-containing protein</fullName>
    </recommendedName>
</protein>
<dbReference type="InterPro" id="IPR007349">
    <property type="entry name" value="DUF418"/>
</dbReference>
<keyword evidence="1" id="KW-0812">Transmembrane</keyword>
<feature type="transmembrane region" description="Helical" evidence="1">
    <location>
        <begin position="183"/>
        <end position="202"/>
    </location>
</feature>
<evidence type="ECO:0000259" key="2">
    <source>
        <dbReference type="Pfam" id="PF04235"/>
    </source>
</evidence>
<name>A0A1T2X2W6_9BACL</name>
<feature type="transmembrane region" description="Helical" evidence="1">
    <location>
        <begin position="268"/>
        <end position="288"/>
    </location>
</feature>
<sequence length="342" mass="39009">MPSQITNQRIDTLDYLRGFALMGIVLVNILALLQVPEAEAGTANRTMEMFLQLFVEARFFAIFSFLFGVGFYIFISRAKVKGVNSLFLFIRRLVALLVVGYFHKQFQPGEALFLYAIVGFILIPFYRLKSRTNVILACILMVPLCVIAGKAGMILPMFLLGLAMGQYGVFEQIDVWMSKIKRVQWTACVLGIVGLAGQYLLMGDTMMLAIDDTTPESVVRQLTYYSLLEVYVGAILSVCYVTTLMRLLQIKFVQRILCPLKYYGRMALTNYIGQTVIILGLGHVLNLFGRVTPIQTTLLCIGIYAVQMLFSWMWLRYFRMGPLEWIWRICTYLQVSFVQVQK</sequence>
<keyword evidence="1" id="KW-1133">Transmembrane helix</keyword>
<feature type="transmembrane region" description="Helical" evidence="1">
    <location>
        <begin position="15"/>
        <end position="33"/>
    </location>
</feature>
<gene>
    <name evidence="3" type="ORF">BVG16_26135</name>
</gene>
<dbReference type="PANTHER" id="PTHR30590">
    <property type="entry name" value="INNER MEMBRANE PROTEIN"/>
    <property type="match status" value="1"/>
</dbReference>
<feature type="transmembrane region" description="Helical" evidence="1">
    <location>
        <begin position="294"/>
        <end position="315"/>
    </location>
</feature>
<dbReference type="Proteomes" id="UP000190188">
    <property type="component" value="Unassembled WGS sequence"/>
</dbReference>
<keyword evidence="4" id="KW-1185">Reference proteome</keyword>
<dbReference type="EMBL" id="MSZX01000013">
    <property type="protein sequence ID" value="OPA73923.1"/>
    <property type="molecule type" value="Genomic_DNA"/>
</dbReference>
<evidence type="ECO:0000313" key="3">
    <source>
        <dbReference type="EMBL" id="OPA73923.1"/>
    </source>
</evidence>
<dbReference type="PANTHER" id="PTHR30590:SF3">
    <property type="entry name" value="HYPOTHETICAL MEMBRANE SPANNING PROTEIN"/>
    <property type="match status" value="1"/>
</dbReference>
<reference evidence="3 4" key="1">
    <citation type="submission" date="2017-01" db="EMBL/GenBank/DDBJ databases">
        <title>Genome analysis of Paenibacillus selenitrireducens ES3-24.</title>
        <authorList>
            <person name="Xu D."/>
            <person name="Yao R."/>
            <person name="Zheng S."/>
        </authorList>
    </citation>
    <scope>NUCLEOTIDE SEQUENCE [LARGE SCALE GENOMIC DNA]</scope>
    <source>
        <strain evidence="3 4">ES3-24</strain>
    </source>
</reference>
<organism evidence="3 4">
    <name type="scientific">Paenibacillus selenitireducens</name>
    <dbReference type="NCBI Taxonomy" id="1324314"/>
    <lineage>
        <taxon>Bacteria</taxon>
        <taxon>Bacillati</taxon>
        <taxon>Bacillota</taxon>
        <taxon>Bacilli</taxon>
        <taxon>Bacillales</taxon>
        <taxon>Paenibacillaceae</taxon>
        <taxon>Paenibacillus</taxon>
    </lineage>
</organism>
<proteinExistence type="predicted"/>
<evidence type="ECO:0000256" key="1">
    <source>
        <dbReference type="SAM" id="Phobius"/>
    </source>
</evidence>
<dbReference type="OrthoDB" id="9807744at2"/>
<dbReference type="InterPro" id="IPR052529">
    <property type="entry name" value="Bact_Transport_Assoc"/>
</dbReference>
<dbReference type="RefSeq" id="WP_078502152.1">
    <property type="nucleotide sequence ID" value="NZ_MSZX01000013.1"/>
</dbReference>
<dbReference type="AlphaFoldDB" id="A0A1T2X2W6"/>
<feature type="domain" description="DUF418" evidence="2">
    <location>
        <begin position="179"/>
        <end position="333"/>
    </location>
</feature>
<comment type="caution">
    <text evidence="3">The sequence shown here is derived from an EMBL/GenBank/DDBJ whole genome shotgun (WGS) entry which is preliminary data.</text>
</comment>
<feature type="transmembrane region" description="Helical" evidence="1">
    <location>
        <begin position="86"/>
        <end position="102"/>
    </location>
</feature>